<dbReference type="RefSeq" id="WP_229636959.1">
    <property type="nucleotide sequence ID" value="NZ_AP024987.1"/>
</dbReference>
<evidence type="ECO:0000256" key="1">
    <source>
        <dbReference type="ARBA" id="ARBA00008027"/>
    </source>
</evidence>
<accession>A0ABN6K1K4</accession>
<protein>
    <recommendedName>
        <fullName evidence="5">Nitrogen fixation protein NifZ</fullName>
    </recommendedName>
</protein>
<keyword evidence="2" id="KW-0535">Nitrogen fixation</keyword>
<name>A0ABN6K1K4_9CHRO</name>
<sequence>MGLYNPGEIELNDPPVFEIEQKVRLRKMIRNDGTFPGKEVGESLAKKGDTGYIVSIGTYLQSYYIYAVHFLESGSVVGCRYNEIVAAEDTFFDDTDDKENEEN</sequence>
<evidence type="ECO:0008006" key="5">
    <source>
        <dbReference type="Google" id="ProtNLM"/>
    </source>
</evidence>
<proteinExistence type="inferred from homology"/>
<evidence type="ECO:0000313" key="4">
    <source>
        <dbReference type="Proteomes" id="UP001319803"/>
    </source>
</evidence>
<evidence type="ECO:0000313" key="3">
    <source>
        <dbReference type="EMBL" id="BDA40022.1"/>
    </source>
</evidence>
<dbReference type="InterPro" id="IPR007415">
    <property type="entry name" value="Nitrogenase_MoFe_mat_NifZ"/>
</dbReference>
<comment type="similarity">
    <text evidence="1">Belongs to the NifZ family.</text>
</comment>
<dbReference type="EMBL" id="AP024987">
    <property type="protein sequence ID" value="BDA40022.1"/>
    <property type="molecule type" value="Genomic_DNA"/>
</dbReference>
<dbReference type="Pfam" id="PF04319">
    <property type="entry name" value="NifZ"/>
    <property type="match status" value="1"/>
</dbReference>
<evidence type="ECO:0000256" key="2">
    <source>
        <dbReference type="ARBA" id="ARBA00023231"/>
    </source>
</evidence>
<gene>
    <name evidence="3" type="ORF">CPARK_000086200</name>
</gene>
<keyword evidence="4" id="KW-1185">Reference proteome</keyword>
<reference evidence="3 4" key="1">
    <citation type="submission" date="2021-08" db="EMBL/GenBank/DDBJ databases">
        <title>Endosymbiont genome of Braarudosphaera bigelowii.</title>
        <authorList>
            <person name="Suzuki S."/>
            <person name="Ishida K."/>
        </authorList>
    </citation>
    <scope>NUCLEOTIDE SEQUENCE [LARGE SCALE GENOMIC DNA]</scope>
    <source>
        <strain evidence="3">CPSB-1</strain>
    </source>
</reference>
<organism evidence="3 4">
    <name type="scientific">cyanobacterium endosymbiont of Braarudosphaera bigelowii</name>
    <dbReference type="NCBI Taxonomy" id="1285375"/>
    <lineage>
        <taxon>Bacteria</taxon>
        <taxon>Bacillati</taxon>
        <taxon>Cyanobacteriota</taxon>
        <taxon>Cyanophyceae</taxon>
        <taxon>Oscillatoriophycideae</taxon>
        <taxon>Chroococcales</taxon>
        <taxon>Aphanothecaceae</taxon>
        <taxon>Candidatus Atelocyanobacterium</taxon>
        <taxon>Candidatus Atelocyanobacterium thalassae</taxon>
    </lineage>
</organism>
<dbReference type="Proteomes" id="UP001319803">
    <property type="component" value="Chromosome"/>
</dbReference>